<reference evidence="1 2" key="1">
    <citation type="submission" date="2013-06" db="EMBL/GenBank/DDBJ databases">
        <authorList>
            <person name="Weinstock G."/>
            <person name="Sodergren E."/>
            <person name="Lobos E.A."/>
            <person name="Fulton L."/>
            <person name="Fulton R."/>
            <person name="Courtney L."/>
            <person name="Fronick C."/>
            <person name="O'Laughlin M."/>
            <person name="Godfrey J."/>
            <person name="Wilson R.M."/>
            <person name="Miner T."/>
            <person name="Farmer C."/>
            <person name="Delehaunty K."/>
            <person name="Cordes M."/>
            <person name="Minx P."/>
            <person name="Tomlinson C."/>
            <person name="Chen J."/>
            <person name="Wollam A."/>
            <person name="Pepin K.H."/>
            <person name="Bhonagiri V."/>
            <person name="Zhang X."/>
            <person name="Warren W."/>
            <person name="Mitreva M."/>
            <person name="Mardis E.R."/>
            <person name="Wilson R.K."/>
        </authorList>
    </citation>
    <scope>NUCLEOTIDE SEQUENCE [LARGE SCALE GENOMIC DNA]</scope>
    <source>
        <strain evidence="1 2">JCP7719</strain>
    </source>
</reference>
<sequence length="39" mass="4655">MRCIAIANLCLTCMHSSFAQLHEQINIHQFKILYRIFVF</sequence>
<evidence type="ECO:0000313" key="1">
    <source>
        <dbReference type="EMBL" id="EPI50908.1"/>
    </source>
</evidence>
<accession>S4H4M9</accession>
<organism evidence="1 2">
    <name type="scientific">Gardnerella pickettii JCP7719</name>
    <dbReference type="NCBI Taxonomy" id="1261061"/>
    <lineage>
        <taxon>Bacteria</taxon>
        <taxon>Bacillati</taxon>
        <taxon>Actinomycetota</taxon>
        <taxon>Actinomycetes</taxon>
        <taxon>Bifidobacteriales</taxon>
        <taxon>Bifidobacteriaceae</taxon>
        <taxon>Gardnerella</taxon>
        <taxon>Gardnerella pickettii</taxon>
    </lineage>
</organism>
<comment type="caution">
    <text evidence="1">The sequence shown here is derived from an EMBL/GenBank/DDBJ whole genome shotgun (WGS) entry which is preliminary data.</text>
</comment>
<dbReference type="EMBL" id="ATJO01000041">
    <property type="protein sequence ID" value="EPI50908.1"/>
    <property type="molecule type" value="Genomic_DNA"/>
</dbReference>
<proteinExistence type="predicted"/>
<protein>
    <submittedName>
        <fullName evidence="1">Uncharacterized protein</fullName>
    </submittedName>
</protein>
<dbReference type="HOGENOM" id="CLU_3310367_0_0_11"/>
<evidence type="ECO:0000313" key="2">
    <source>
        <dbReference type="Proteomes" id="UP000014601"/>
    </source>
</evidence>
<name>S4H4M9_9BIFI</name>
<dbReference type="Proteomes" id="UP000014601">
    <property type="component" value="Unassembled WGS sequence"/>
</dbReference>
<gene>
    <name evidence="1" type="ORF">HMPREF1576_00567</name>
</gene>
<dbReference type="AlphaFoldDB" id="S4H4M9"/>